<evidence type="ECO:0000313" key="3">
    <source>
        <dbReference type="Proteomes" id="UP001608902"/>
    </source>
</evidence>
<protein>
    <submittedName>
        <fullName evidence="2">Uncharacterized protein</fullName>
    </submittedName>
</protein>
<comment type="caution">
    <text evidence="2">The sequence shown here is derived from an EMBL/GenBank/DDBJ whole genome shotgun (WGS) entry which is preliminary data.</text>
</comment>
<feature type="compositionally biased region" description="Basic residues" evidence="1">
    <location>
        <begin position="16"/>
        <end position="27"/>
    </location>
</feature>
<proteinExistence type="predicted"/>
<reference evidence="2 3" key="1">
    <citation type="submission" date="2024-08" db="EMBL/GenBank/DDBJ databases">
        <title>Gnathostoma spinigerum genome.</title>
        <authorList>
            <person name="Gonzalez-Bertolin B."/>
            <person name="Monzon S."/>
            <person name="Zaballos A."/>
            <person name="Jimenez P."/>
            <person name="Dekumyoy P."/>
            <person name="Varona S."/>
            <person name="Cuesta I."/>
            <person name="Sumanam S."/>
            <person name="Adisakwattana P."/>
            <person name="Gasser R.B."/>
            <person name="Hernandez-Gonzalez A."/>
            <person name="Young N.D."/>
            <person name="Perteguer M.J."/>
        </authorList>
    </citation>
    <scope>NUCLEOTIDE SEQUENCE [LARGE SCALE GENOMIC DNA]</scope>
    <source>
        <strain evidence="2">AL3</strain>
        <tissue evidence="2">Liver</tissue>
    </source>
</reference>
<organism evidence="2 3">
    <name type="scientific">Gnathostoma spinigerum</name>
    <dbReference type="NCBI Taxonomy" id="75299"/>
    <lineage>
        <taxon>Eukaryota</taxon>
        <taxon>Metazoa</taxon>
        <taxon>Ecdysozoa</taxon>
        <taxon>Nematoda</taxon>
        <taxon>Chromadorea</taxon>
        <taxon>Rhabditida</taxon>
        <taxon>Spirurina</taxon>
        <taxon>Gnathostomatomorpha</taxon>
        <taxon>Gnathostomatoidea</taxon>
        <taxon>Gnathostomatidae</taxon>
        <taxon>Gnathostoma</taxon>
    </lineage>
</organism>
<dbReference type="AlphaFoldDB" id="A0ABD6EHX4"/>
<feature type="compositionally biased region" description="Polar residues" evidence="1">
    <location>
        <begin position="189"/>
        <end position="209"/>
    </location>
</feature>
<dbReference type="EMBL" id="JBGFUD010001636">
    <property type="protein sequence ID" value="MFH4976558.1"/>
    <property type="molecule type" value="Genomic_DNA"/>
</dbReference>
<dbReference type="Proteomes" id="UP001608902">
    <property type="component" value="Unassembled WGS sequence"/>
</dbReference>
<feature type="region of interest" description="Disordered" evidence="1">
    <location>
        <begin position="1"/>
        <end position="101"/>
    </location>
</feature>
<name>A0ABD6EHX4_9BILA</name>
<sequence>MTECDGGQLQSAANKRMLRQRERRRITKSSDASRRYTVSSVQLDASASVEDSHHRTHLSPSERDSGTSQMTHSSRGRSPEKKPFLTISVPTKHSNGHRSIPRHWMDTKETSVGGGDGAISIVATNGATRNPPIHPPQNGAHKDSNVSIAFRERSSRSCSAQRGNVIYIGTDNGSVKFRDHSQRALPISPLSQKDINTNQNSPPLSQGSDCSVPEIDSKPTESPVPCTPLPPHVWPELSSPNHKSKLNADERVKKLEEKYEQINQDNLETLFLITSRNEYYPLISSETIAPSVLQRLRFSDIIFKSSAPFLVRRSAAFYEAFLPNNKDNDPSITVMITPARRYFPFASFQRVSSNRCTWSLPVLAEIEDRNRKMGQFLQESMRTSHSSYKITIMPRLYIIPFHTFASRPLQQGCSRLEHERLVSFILIQLVCALKSLQSDGIESLSSSFDEFLICYPRCCCRSLELGTPKDFEDHPRLLLLYENILDVMKEQSNQAVGVCEYALRALRTLLLTSTDNTSVNDGETSIVSTALQKCAELLPQEKSNSLTETKKLLEFAFWVGDRVKFSCEFDAQIWLDVQRARAVNHILRSKIKNSKSTVKLYEFMQTQFLLSVTHQSLFSTYSVLTHLTKESSF</sequence>
<feature type="compositionally biased region" description="Polar residues" evidence="1">
    <location>
        <begin position="36"/>
        <end position="45"/>
    </location>
</feature>
<dbReference type="PANTHER" id="PTHR37970">
    <property type="entry name" value="PROTEIN CBG08587"/>
    <property type="match status" value="1"/>
</dbReference>
<dbReference type="PANTHER" id="PTHR37970:SF1">
    <property type="entry name" value="SERINE-RICH ADHESIN FOR PLATELETS"/>
    <property type="match status" value="1"/>
</dbReference>
<keyword evidence="3" id="KW-1185">Reference proteome</keyword>
<evidence type="ECO:0000313" key="2">
    <source>
        <dbReference type="EMBL" id="MFH4976558.1"/>
    </source>
</evidence>
<evidence type="ECO:0000256" key="1">
    <source>
        <dbReference type="SAM" id="MobiDB-lite"/>
    </source>
</evidence>
<gene>
    <name evidence="2" type="ORF">AB6A40_003267</name>
</gene>
<feature type="region of interest" description="Disordered" evidence="1">
    <location>
        <begin position="186"/>
        <end position="245"/>
    </location>
</feature>
<accession>A0ABD6EHX4</accession>